<proteinExistence type="predicted"/>
<dbReference type="Proteomes" id="UP000887574">
    <property type="component" value="Unplaced"/>
</dbReference>
<evidence type="ECO:0000313" key="3">
    <source>
        <dbReference type="WBParaSite" id="jg2777"/>
    </source>
</evidence>
<name>A0A915E5I1_9BILA</name>
<keyword evidence="2" id="KW-1185">Reference proteome</keyword>
<dbReference type="AlphaFoldDB" id="A0A915E5I1"/>
<protein>
    <submittedName>
        <fullName evidence="3">Uncharacterized protein</fullName>
    </submittedName>
</protein>
<evidence type="ECO:0000256" key="1">
    <source>
        <dbReference type="SAM" id="MobiDB-lite"/>
    </source>
</evidence>
<reference evidence="3" key="1">
    <citation type="submission" date="2022-11" db="UniProtKB">
        <authorList>
            <consortium name="WormBaseParasite"/>
        </authorList>
    </citation>
    <scope>IDENTIFICATION</scope>
</reference>
<accession>A0A915E5I1</accession>
<organism evidence="2 3">
    <name type="scientific">Ditylenchus dipsaci</name>
    <dbReference type="NCBI Taxonomy" id="166011"/>
    <lineage>
        <taxon>Eukaryota</taxon>
        <taxon>Metazoa</taxon>
        <taxon>Ecdysozoa</taxon>
        <taxon>Nematoda</taxon>
        <taxon>Chromadorea</taxon>
        <taxon>Rhabditida</taxon>
        <taxon>Tylenchina</taxon>
        <taxon>Tylenchomorpha</taxon>
        <taxon>Sphaerularioidea</taxon>
        <taxon>Anguinidae</taxon>
        <taxon>Anguininae</taxon>
        <taxon>Ditylenchus</taxon>
    </lineage>
</organism>
<dbReference type="WBParaSite" id="jg2777">
    <property type="protein sequence ID" value="jg2777"/>
    <property type="gene ID" value="jg2777"/>
</dbReference>
<feature type="compositionally biased region" description="Polar residues" evidence="1">
    <location>
        <begin position="34"/>
        <end position="52"/>
    </location>
</feature>
<sequence length="67" mass="7069">MDKRTIGDHCFELRQSSVTVFSICNQAVIQVNSNPSESSTHSVASVIQQGSKPAQPVILRPASGAAS</sequence>
<feature type="region of interest" description="Disordered" evidence="1">
    <location>
        <begin position="34"/>
        <end position="67"/>
    </location>
</feature>
<evidence type="ECO:0000313" key="2">
    <source>
        <dbReference type="Proteomes" id="UP000887574"/>
    </source>
</evidence>